<dbReference type="InterPro" id="IPR036259">
    <property type="entry name" value="MFS_trans_sf"/>
</dbReference>
<gene>
    <name evidence="3" type="ORF">SAMN05661091_5520</name>
</gene>
<dbReference type="SUPFAM" id="SSF55073">
    <property type="entry name" value="Nucleotide cyclase"/>
    <property type="match status" value="1"/>
</dbReference>
<keyword evidence="1" id="KW-0472">Membrane</keyword>
<dbReference type="Proteomes" id="UP000192940">
    <property type="component" value="Chromosome I"/>
</dbReference>
<feature type="transmembrane region" description="Helical" evidence="1">
    <location>
        <begin position="21"/>
        <end position="39"/>
    </location>
</feature>
<keyword evidence="1" id="KW-1133">Transmembrane helix</keyword>
<evidence type="ECO:0000256" key="1">
    <source>
        <dbReference type="SAM" id="Phobius"/>
    </source>
</evidence>
<sequence>MSEVQWKDDRRSVWNRKIMNFYWAIVLVSLLADFVALFITTRYQVFDLSDILVLNMMIPFVIQLVIMGSSEFIIRWLKRESPYLIILTGTALSTVLIICNETVDGIKYLLLLPMIISLFFDKQRKLVFALVANAVVTTAFYTIKPVLLKLDDIYGLISYIFVMLGAFVILYELLNRGKEINRHLSKSMKSEQDLLIRTVIMDRQTKYDALTDMYNHKTFHEYLDNLIVQSDKYELPLQLAIIDIDNFKHVNDTFGHAVGDVILGRVSRVIKQAILSPDDITARFGGEEFAVIFTDKTPQQAFDTIERIRTQIETLSHHEMNGKNVTVSIGLASYRYGTGKAAIFSEADSMLYAAKRSGKNQTITQLQHTAV</sequence>
<dbReference type="FunFam" id="3.30.70.270:FF:000001">
    <property type="entry name" value="Diguanylate cyclase domain protein"/>
    <property type="match status" value="1"/>
</dbReference>
<dbReference type="NCBIfam" id="TIGR00254">
    <property type="entry name" value="GGDEF"/>
    <property type="match status" value="1"/>
</dbReference>
<dbReference type="GO" id="GO:0005886">
    <property type="term" value="C:plasma membrane"/>
    <property type="evidence" value="ECO:0007669"/>
    <property type="project" value="TreeGrafter"/>
</dbReference>
<dbReference type="InterPro" id="IPR050469">
    <property type="entry name" value="Diguanylate_Cyclase"/>
</dbReference>
<feature type="transmembrane region" description="Helical" evidence="1">
    <location>
        <begin position="127"/>
        <end position="147"/>
    </location>
</feature>
<reference evidence="3 4" key="1">
    <citation type="submission" date="2017-04" db="EMBL/GenBank/DDBJ databases">
        <authorList>
            <person name="Afonso C.L."/>
            <person name="Miller P.J."/>
            <person name="Scott M.A."/>
            <person name="Spackman E."/>
            <person name="Goraichik I."/>
            <person name="Dimitrov K.M."/>
            <person name="Suarez D.L."/>
            <person name="Swayne D.E."/>
        </authorList>
    </citation>
    <scope>NUCLEOTIDE SEQUENCE [LARGE SCALE GENOMIC DNA]</scope>
    <source>
        <strain evidence="3 4">N3/975</strain>
    </source>
</reference>
<dbReference type="GO" id="GO:1902201">
    <property type="term" value="P:negative regulation of bacterial-type flagellum-dependent cell motility"/>
    <property type="evidence" value="ECO:0007669"/>
    <property type="project" value="TreeGrafter"/>
</dbReference>
<dbReference type="InterPro" id="IPR043128">
    <property type="entry name" value="Rev_trsase/Diguanyl_cyclase"/>
</dbReference>
<feature type="transmembrane region" description="Helical" evidence="1">
    <location>
        <begin position="51"/>
        <end position="74"/>
    </location>
</feature>
<dbReference type="SMART" id="SM00267">
    <property type="entry name" value="GGDEF"/>
    <property type="match status" value="1"/>
</dbReference>
<feature type="transmembrane region" description="Helical" evidence="1">
    <location>
        <begin position="153"/>
        <end position="174"/>
    </location>
</feature>
<feature type="transmembrane region" description="Helical" evidence="1">
    <location>
        <begin position="81"/>
        <end position="99"/>
    </location>
</feature>
<organism evidence="3 4">
    <name type="scientific">Paenibacillus uliginis N3/975</name>
    <dbReference type="NCBI Taxonomy" id="1313296"/>
    <lineage>
        <taxon>Bacteria</taxon>
        <taxon>Bacillati</taxon>
        <taxon>Bacillota</taxon>
        <taxon>Bacilli</taxon>
        <taxon>Bacillales</taxon>
        <taxon>Paenibacillaceae</taxon>
        <taxon>Paenibacillus</taxon>
    </lineage>
</organism>
<evidence type="ECO:0000313" key="4">
    <source>
        <dbReference type="Proteomes" id="UP000192940"/>
    </source>
</evidence>
<dbReference type="Gene3D" id="3.30.70.270">
    <property type="match status" value="1"/>
</dbReference>
<keyword evidence="1" id="KW-0812">Transmembrane</keyword>
<protein>
    <submittedName>
        <fullName evidence="3">Diguanylate cyclase (GGDEF) domain-containing protein</fullName>
    </submittedName>
</protein>
<dbReference type="CDD" id="cd01949">
    <property type="entry name" value="GGDEF"/>
    <property type="match status" value="1"/>
</dbReference>
<proteinExistence type="predicted"/>
<keyword evidence="4" id="KW-1185">Reference proteome</keyword>
<accession>A0A1X7HTI1</accession>
<dbReference type="InterPro" id="IPR029787">
    <property type="entry name" value="Nucleotide_cyclase"/>
</dbReference>
<feature type="domain" description="GGDEF" evidence="2">
    <location>
        <begin position="235"/>
        <end position="367"/>
    </location>
</feature>
<evidence type="ECO:0000313" key="3">
    <source>
        <dbReference type="EMBL" id="SMF91639.1"/>
    </source>
</evidence>
<dbReference type="RefSeq" id="WP_208916115.1">
    <property type="nucleotide sequence ID" value="NZ_LT840184.1"/>
</dbReference>
<dbReference type="EMBL" id="LT840184">
    <property type="protein sequence ID" value="SMF91639.1"/>
    <property type="molecule type" value="Genomic_DNA"/>
</dbReference>
<dbReference type="STRING" id="1313296.SAMN05661091_5520"/>
<dbReference type="InterPro" id="IPR000160">
    <property type="entry name" value="GGDEF_dom"/>
</dbReference>
<dbReference type="GO" id="GO:0043709">
    <property type="term" value="P:cell adhesion involved in single-species biofilm formation"/>
    <property type="evidence" value="ECO:0007669"/>
    <property type="project" value="TreeGrafter"/>
</dbReference>
<dbReference type="PANTHER" id="PTHR45138:SF9">
    <property type="entry name" value="DIGUANYLATE CYCLASE DGCM-RELATED"/>
    <property type="match status" value="1"/>
</dbReference>
<dbReference type="PANTHER" id="PTHR45138">
    <property type="entry name" value="REGULATORY COMPONENTS OF SENSORY TRANSDUCTION SYSTEM"/>
    <property type="match status" value="1"/>
</dbReference>
<dbReference type="AlphaFoldDB" id="A0A1X7HTI1"/>
<dbReference type="GO" id="GO:0052621">
    <property type="term" value="F:diguanylate cyclase activity"/>
    <property type="evidence" value="ECO:0007669"/>
    <property type="project" value="TreeGrafter"/>
</dbReference>
<dbReference type="PROSITE" id="PS50887">
    <property type="entry name" value="GGDEF"/>
    <property type="match status" value="1"/>
</dbReference>
<evidence type="ECO:0000259" key="2">
    <source>
        <dbReference type="PROSITE" id="PS50887"/>
    </source>
</evidence>
<dbReference type="SUPFAM" id="SSF103473">
    <property type="entry name" value="MFS general substrate transporter"/>
    <property type="match status" value="1"/>
</dbReference>
<feature type="transmembrane region" description="Helical" evidence="1">
    <location>
        <begin position="105"/>
        <end position="120"/>
    </location>
</feature>
<name>A0A1X7HTI1_9BACL</name>
<dbReference type="Pfam" id="PF00990">
    <property type="entry name" value="GGDEF"/>
    <property type="match status" value="1"/>
</dbReference>